<reference evidence="2" key="1">
    <citation type="journal article" date="2015" name="Nature">
        <title>Complex archaea that bridge the gap between prokaryotes and eukaryotes.</title>
        <authorList>
            <person name="Spang A."/>
            <person name="Saw J.H."/>
            <person name="Jorgensen S.L."/>
            <person name="Zaremba-Niedzwiedzka K."/>
            <person name="Martijn J."/>
            <person name="Lind A.E."/>
            <person name="van Eijk R."/>
            <person name="Schleper C."/>
            <person name="Guy L."/>
            <person name="Ettema T.J."/>
        </authorList>
    </citation>
    <scope>NUCLEOTIDE SEQUENCE</scope>
</reference>
<dbReference type="Gene3D" id="1.10.30.50">
    <property type="match status" value="1"/>
</dbReference>
<comment type="caution">
    <text evidence="2">The sequence shown here is derived from an EMBL/GenBank/DDBJ whole genome shotgun (WGS) entry which is preliminary data.</text>
</comment>
<evidence type="ECO:0000259" key="1">
    <source>
        <dbReference type="SMART" id="SM00507"/>
    </source>
</evidence>
<dbReference type="GO" id="GO:0008270">
    <property type="term" value="F:zinc ion binding"/>
    <property type="evidence" value="ECO:0007669"/>
    <property type="project" value="InterPro"/>
</dbReference>
<dbReference type="CDD" id="cd00085">
    <property type="entry name" value="HNHc"/>
    <property type="match status" value="1"/>
</dbReference>
<organism evidence="2">
    <name type="scientific">marine sediment metagenome</name>
    <dbReference type="NCBI Taxonomy" id="412755"/>
    <lineage>
        <taxon>unclassified sequences</taxon>
        <taxon>metagenomes</taxon>
        <taxon>ecological metagenomes</taxon>
    </lineage>
</organism>
<protein>
    <recommendedName>
        <fullName evidence="1">HNH nuclease domain-containing protein</fullName>
    </recommendedName>
</protein>
<sequence length="163" mass="18982">MISESGLSLKVMVAEIAAEMTSDPKLVKALSNRCPFCRSKIKWGGHQRCIKKFWWFQGRADQRLANPELRRYILGRDNWHCRYCGKPVKMDTAHIDHLLPWSRSGQTLPQNLVSSCRRCNVRKGAIMPSKGDLPCMLIRNQPLVERFDRWKSGEMARQERRRA</sequence>
<dbReference type="Pfam" id="PF01844">
    <property type="entry name" value="HNH"/>
    <property type="match status" value="1"/>
</dbReference>
<dbReference type="PANTHER" id="PTHR33877">
    <property type="entry name" value="SLL1193 PROTEIN"/>
    <property type="match status" value="1"/>
</dbReference>
<feature type="domain" description="HNH nuclease" evidence="1">
    <location>
        <begin position="68"/>
        <end position="121"/>
    </location>
</feature>
<dbReference type="InterPro" id="IPR003615">
    <property type="entry name" value="HNH_nuc"/>
</dbReference>
<gene>
    <name evidence="2" type="ORF">LCGC14_1798600</name>
</gene>
<dbReference type="SMART" id="SM00507">
    <property type="entry name" value="HNHc"/>
    <property type="match status" value="1"/>
</dbReference>
<dbReference type="PANTHER" id="PTHR33877:SF2">
    <property type="entry name" value="OS07G0170200 PROTEIN"/>
    <property type="match status" value="1"/>
</dbReference>
<name>A0A0F9HCZ9_9ZZZZ</name>
<dbReference type="InterPro" id="IPR052892">
    <property type="entry name" value="NA-targeting_endonuclease"/>
</dbReference>
<dbReference type="GO" id="GO:0003676">
    <property type="term" value="F:nucleic acid binding"/>
    <property type="evidence" value="ECO:0007669"/>
    <property type="project" value="InterPro"/>
</dbReference>
<accession>A0A0F9HCZ9</accession>
<proteinExistence type="predicted"/>
<dbReference type="GO" id="GO:0004519">
    <property type="term" value="F:endonuclease activity"/>
    <property type="evidence" value="ECO:0007669"/>
    <property type="project" value="InterPro"/>
</dbReference>
<dbReference type="AlphaFoldDB" id="A0A0F9HCZ9"/>
<evidence type="ECO:0000313" key="2">
    <source>
        <dbReference type="EMBL" id="KKM01017.1"/>
    </source>
</evidence>
<dbReference type="EMBL" id="LAZR01017292">
    <property type="protein sequence ID" value="KKM01017.1"/>
    <property type="molecule type" value="Genomic_DNA"/>
</dbReference>
<dbReference type="InterPro" id="IPR002711">
    <property type="entry name" value="HNH"/>
</dbReference>